<dbReference type="EMBL" id="HBFA01007953">
    <property type="protein sequence ID" value="CAD8655826.1"/>
    <property type="molecule type" value="Transcribed_RNA"/>
</dbReference>
<dbReference type="SUPFAM" id="SSF55724">
    <property type="entry name" value="Mog1p/PsbP-like"/>
    <property type="match status" value="1"/>
</dbReference>
<dbReference type="AlphaFoldDB" id="A0A7S0N208"/>
<dbReference type="GO" id="GO:0005509">
    <property type="term" value="F:calcium ion binding"/>
    <property type="evidence" value="ECO:0007669"/>
    <property type="project" value="InterPro"/>
</dbReference>
<dbReference type="Gene3D" id="3.40.1000.10">
    <property type="entry name" value="Mog1/PsbP, alpha/beta/alpha sandwich"/>
    <property type="match status" value="1"/>
</dbReference>
<dbReference type="GO" id="GO:0015979">
    <property type="term" value="P:photosynthesis"/>
    <property type="evidence" value="ECO:0007669"/>
    <property type="project" value="InterPro"/>
</dbReference>
<reference evidence="2" key="1">
    <citation type="submission" date="2021-01" db="EMBL/GenBank/DDBJ databases">
        <authorList>
            <person name="Corre E."/>
            <person name="Pelletier E."/>
            <person name="Niang G."/>
            <person name="Scheremetjew M."/>
            <person name="Finn R."/>
            <person name="Kale V."/>
            <person name="Holt S."/>
            <person name="Cochrane G."/>
            <person name="Meng A."/>
            <person name="Brown T."/>
            <person name="Cohen L."/>
        </authorList>
    </citation>
    <scope>NUCLEOTIDE SEQUENCE</scope>
    <source>
        <strain evidence="2">CCMP722</strain>
    </source>
</reference>
<feature type="domain" description="PsbP C-terminal" evidence="1">
    <location>
        <begin position="121"/>
        <end position="277"/>
    </location>
</feature>
<dbReference type="PANTHER" id="PTHR31407:SF18">
    <property type="entry name" value="PSBP DOMAIN-CONTAINING PROTEIN 6, CHLOROPLASTIC"/>
    <property type="match status" value="1"/>
</dbReference>
<dbReference type="GO" id="GO:0009654">
    <property type="term" value="C:photosystem II oxygen evolving complex"/>
    <property type="evidence" value="ECO:0007669"/>
    <property type="project" value="InterPro"/>
</dbReference>
<protein>
    <recommendedName>
        <fullName evidence="1">PsbP C-terminal domain-containing protein</fullName>
    </recommendedName>
</protein>
<dbReference type="InterPro" id="IPR002683">
    <property type="entry name" value="PsbP_C"/>
</dbReference>
<proteinExistence type="predicted"/>
<gene>
    <name evidence="2" type="ORF">POBO1169_LOCUS4130</name>
</gene>
<evidence type="ECO:0000313" key="2">
    <source>
        <dbReference type="EMBL" id="CAD8655826.1"/>
    </source>
</evidence>
<evidence type="ECO:0000259" key="1">
    <source>
        <dbReference type="Pfam" id="PF01789"/>
    </source>
</evidence>
<sequence>MASTALNIALASPSVRLARQPAATRSRAPQRLTRCAPIRCAATGGDEPQAVMASRRGVLSTALAVSLGCAFEGPALARPANEAGDGAMVANYLPETADGFFKYVVKGDRTPALRAEALEPYSFVLPGDFKELPVANAISGNYCQPRCDEPTTEVKFGSPSAGNVQIIIAPTTKLTRLQSPTIDQIGDLDGVINSIGPYITGDFIDPEDVTSSREINDNGRKYFVYELNTPYALTGTHNLASVTTSKNELVLMVVSTNDKQWNKSSDQLIRVVESFRV</sequence>
<dbReference type="GO" id="GO:0019898">
    <property type="term" value="C:extrinsic component of membrane"/>
    <property type="evidence" value="ECO:0007669"/>
    <property type="project" value="InterPro"/>
</dbReference>
<dbReference type="Pfam" id="PF01789">
    <property type="entry name" value="PsbP"/>
    <property type="match status" value="1"/>
</dbReference>
<dbReference type="PANTHER" id="PTHR31407">
    <property type="match status" value="1"/>
</dbReference>
<accession>A0A7S0N208</accession>
<dbReference type="InterPro" id="IPR016123">
    <property type="entry name" value="Mog1/PsbP_a/b/a-sand"/>
</dbReference>
<name>A0A7S0N208_9CHLO</name>
<organism evidence="2">
    <name type="scientific">Pyramimonas obovata</name>
    <dbReference type="NCBI Taxonomy" id="1411642"/>
    <lineage>
        <taxon>Eukaryota</taxon>
        <taxon>Viridiplantae</taxon>
        <taxon>Chlorophyta</taxon>
        <taxon>Pyramimonadophyceae</taxon>
        <taxon>Pyramimonadales</taxon>
        <taxon>Pyramimonadaceae</taxon>
        <taxon>Pyramimonas</taxon>
        <taxon>Pyramimonas incertae sedis</taxon>
    </lineage>
</organism>